<reference evidence="11 12" key="2">
    <citation type="submission" date="2007-01" db="EMBL/GenBank/DDBJ databases">
        <title>Sequencing of the draft genome and assembly of Thermosinus carboxydivorans Nor1.</title>
        <authorList>
            <consortium name="US DOE Joint Genome Institute (JGI-PGF)"/>
            <person name="Copeland A."/>
            <person name="Lucas S."/>
            <person name="Lapidus A."/>
            <person name="Barry K."/>
            <person name="Glavina del Rio T."/>
            <person name="Dalin E."/>
            <person name="Tice H."/>
            <person name="Bruce D."/>
            <person name="Pitluck S."/>
            <person name="Richardson P."/>
        </authorList>
    </citation>
    <scope>NUCLEOTIDE SEQUENCE [LARGE SCALE GENOMIC DNA]</scope>
    <source>
        <strain evidence="11 12">Nor1</strain>
    </source>
</reference>
<evidence type="ECO:0000256" key="6">
    <source>
        <dbReference type="ARBA" id="ARBA00022729"/>
    </source>
</evidence>
<evidence type="ECO:0000256" key="1">
    <source>
        <dbReference type="ARBA" id="ARBA00004196"/>
    </source>
</evidence>
<dbReference type="AlphaFoldDB" id="A1HUI1"/>
<keyword evidence="5" id="KW-0479">Metal-binding</keyword>
<dbReference type="Gene3D" id="1.10.1130.10">
    <property type="entry name" value="Flavocytochrome C3, Chain A"/>
    <property type="match status" value="1"/>
</dbReference>
<evidence type="ECO:0000256" key="3">
    <source>
        <dbReference type="ARBA" id="ARBA00011887"/>
    </source>
</evidence>
<dbReference type="Pfam" id="PF02335">
    <property type="entry name" value="Cytochrom_C552"/>
    <property type="match status" value="1"/>
</dbReference>
<accession>A1HUI1</accession>
<dbReference type="InterPro" id="IPR036280">
    <property type="entry name" value="Multihaem_cyt_sf"/>
</dbReference>
<evidence type="ECO:0000256" key="9">
    <source>
        <dbReference type="ARBA" id="ARBA00023004"/>
    </source>
</evidence>
<protein>
    <recommendedName>
        <fullName evidence="3">nitrite reductase (cytochrome; ammonia-forming)</fullName>
        <ecNumber evidence="3">1.7.2.2</ecNumber>
    </recommendedName>
</protein>
<evidence type="ECO:0000256" key="10">
    <source>
        <dbReference type="ARBA" id="ARBA00049131"/>
    </source>
</evidence>
<dbReference type="PIRSF" id="PIRSF000243">
    <property type="entry name" value="Cyt_c552"/>
    <property type="match status" value="1"/>
</dbReference>
<dbReference type="EC" id="1.7.2.2" evidence="3"/>
<dbReference type="GO" id="GO:0019645">
    <property type="term" value="P:anaerobic electron transport chain"/>
    <property type="evidence" value="ECO:0007669"/>
    <property type="project" value="TreeGrafter"/>
</dbReference>
<dbReference type="eggNOG" id="COG3303">
    <property type="taxonomic scope" value="Bacteria"/>
</dbReference>
<dbReference type="GO" id="GO:0046872">
    <property type="term" value="F:metal ion binding"/>
    <property type="evidence" value="ECO:0007669"/>
    <property type="project" value="UniProtKB-KW"/>
</dbReference>
<dbReference type="GO" id="GO:0042279">
    <property type="term" value="F:nitrite reductase (cytochrome, ammonia-forming) activity"/>
    <property type="evidence" value="ECO:0007669"/>
    <property type="project" value="UniProtKB-EC"/>
</dbReference>
<evidence type="ECO:0000256" key="7">
    <source>
        <dbReference type="ARBA" id="ARBA00022837"/>
    </source>
</evidence>
<keyword evidence="12" id="KW-1185">Reference proteome</keyword>
<reference evidence="11 12" key="1">
    <citation type="submission" date="2007-01" db="EMBL/GenBank/DDBJ databases">
        <title>Annotation of the draft genome assembly of Thermosinus carboxydivorans Nor1.</title>
        <authorList>
            <consortium name="US DOE Joint Genome Institute (JGI-ORNL)"/>
            <person name="Larimer F."/>
            <person name="Land M."/>
            <person name="Hauser L."/>
        </authorList>
    </citation>
    <scope>NUCLEOTIDE SEQUENCE [LARGE SCALE GENOMIC DNA]</scope>
    <source>
        <strain evidence="11 12">Nor1</strain>
    </source>
</reference>
<dbReference type="GO" id="GO:0030288">
    <property type="term" value="C:outer membrane-bounded periplasmic space"/>
    <property type="evidence" value="ECO:0007669"/>
    <property type="project" value="TreeGrafter"/>
</dbReference>
<comment type="similarity">
    <text evidence="2">Belongs to the cytochrome c-552 family.</text>
</comment>
<organism evidence="11 12">
    <name type="scientific">Thermosinus carboxydivorans Nor1</name>
    <dbReference type="NCBI Taxonomy" id="401526"/>
    <lineage>
        <taxon>Bacteria</taxon>
        <taxon>Bacillati</taxon>
        <taxon>Bacillota</taxon>
        <taxon>Negativicutes</taxon>
        <taxon>Selenomonadales</taxon>
        <taxon>Sporomusaceae</taxon>
        <taxon>Thermosinus</taxon>
    </lineage>
</organism>
<dbReference type="CDD" id="cd00548">
    <property type="entry name" value="NrfA-like"/>
    <property type="match status" value="1"/>
</dbReference>
<gene>
    <name evidence="11" type="ORF">TcarDRAFT_0058</name>
</gene>
<comment type="catalytic activity">
    <reaction evidence="10">
        <text>6 Fe(III)-[cytochrome c] + NH4(+) + 2 H2O = 6 Fe(II)-[cytochrome c] + nitrite + 8 H(+)</text>
        <dbReference type="Rhea" id="RHEA:13089"/>
        <dbReference type="Rhea" id="RHEA-COMP:10350"/>
        <dbReference type="Rhea" id="RHEA-COMP:14399"/>
        <dbReference type="ChEBI" id="CHEBI:15377"/>
        <dbReference type="ChEBI" id="CHEBI:15378"/>
        <dbReference type="ChEBI" id="CHEBI:16301"/>
        <dbReference type="ChEBI" id="CHEBI:28938"/>
        <dbReference type="ChEBI" id="CHEBI:29033"/>
        <dbReference type="ChEBI" id="CHEBI:29034"/>
        <dbReference type="EC" id="1.7.2.2"/>
    </reaction>
</comment>
<dbReference type="GO" id="GO:0020037">
    <property type="term" value="F:heme binding"/>
    <property type="evidence" value="ECO:0007669"/>
    <property type="project" value="TreeGrafter"/>
</dbReference>
<keyword evidence="4" id="KW-0349">Heme</keyword>
<dbReference type="Proteomes" id="UP000005139">
    <property type="component" value="Unassembled WGS sequence"/>
</dbReference>
<evidence type="ECO:0000313" key="12">
    <source>
        <dbReference type="Proteomes" id="UP000005139"/>
    </source>
</evidence>
<evidence type="ECO:0000256" key="2">
    <source>
        <dbReference type="ARBA" id="ARBA00009288"/>
    </source>
</evidence>
<dbReference type="Gene3D" id="1.20.140.10">
    <property type="entry name" value="Butyryl-CoA Dehydrogenase, subunit A, domain 3"/>
    <property type="match status" value="1"/>
</dbReference>
<dbReference type="RefSeq" id="WP_007290684.1">
    <property type="nucleotide sequence ID" value="NZ_AAWL01000044.1"/>
</dbReference>
<evidence type="ECO:0000256" key="5">
    <source>
        <dbReference type="ARBA" id="ARBA00022723"/>
    </source>
</evidence>
<proteinExistence type="inferred from homology"/>
<keyword evidence="8 11" id="KW-0560">Oxidoreductase</keyword>
<dbReference type="SUPFAM" id="SSF48695">
    <property type="entry name" value="Multiheme cytochromes"/>
    <property type="match status" value="1"/>
</dbReference>
<keyword evidence="9" id="KW-0408">Iron</keyword>
<keyword evidence="7" id="KW-0106">Calcium</keyword>
<dbReference type="EMBL" id="AAWL01000044">
    <property type="protein sequence ID" value="EAX46312.1"/>
    <property type="molecule type" value="Genomic_DNA"/>
</dbReference>
<keyword evidence="6" id="KW-0732">Signal</keyword>
<comment type="caution">
    <text evidence="11">The sequence shown here is derived from an EMBL/GenBank/DDBJ whole genome shotgun (WGS) entry which is preliminary data.</text>
</comment>
<comment type="subcellular location">
    <subcellularLocation>
        <location evidence="1">Cell envelope</location>
    </subcellularLocation>
</comment>
<dbReference type="PANTHER" id="PTHR30633">
    <property type="entry name" value="CYTOCHROME C-552 RESPIRATORY NITRITE REDUCTASE"/>
    <property type="match status" value="1"/>
</dbReference>
<evidence type="ECO:0000313" key="11">
    <source>
        <dbReference type="EMBL" id="EAX46312.1"/>
    </source>
</evidence>
<name>A1HUI1_9FIRM</name>
<evidence type="ECO:0000256" key="4">
    <source>
        <dbReference type="ARBA" id="ARBA00022617"/>
    </source>
</evidence>
<dbReference type="InterPro" id="IPR003321">
    <property type="entry name" value="Cyt_c552"/>
</dbReference>
<sequence length="427" mass="48468">MSRAQKFLAVFLAITVLFFGFIVFRVWGAKPPATVKLTPIPQGEYDPAVWGKYYGLEYQTWLKNKEMAPSPTGYGGSVKEQKSVKQTALPHNFKGYPFEKDYTEDRGHPYSLEDLRTSHRIGPTSKGSCITCKTPQIEQFYKEMGWGYTQRPLSELLDRSQHPVSCGNCHNPETMALRVINPAFIEGQARRGIDVTKASREEMRSYVCGQCHAEYYFVPGTFQVVFPWDKGLTPSAMYEYYSANPNNFTQDWQHADSKAPMLKAQHPDFEEWQNGTHGKAGVSCADCHMPYMRQQGRKYTSHWVTSPLKHLNEACSTCHNEGPEWLFERVKTIQDNVWQLQHLAEQKVSRAHTAIKKASETANVNQTELANARELVRKAQWYWDYVAAANSMGFHNSVQELNTLGQAIDFANLAIEAANRAAGTNTL</sequence>
<evidence type="ECO:0000256" key="8">
    <source>
        <dbReference type="ARBA" id="ARBA00023002"/>
    </source>
</evidence>
<dbReference type="PANTHER" id="PTHR30633:SF0">
    <property type="entry name" value="CYTOCHROME C-552"/>
    <property type="match status" value="1"/>
</dbReference>